<feature type="region of interest" description="Disordered" evidence="2">
    <location>
        <begin position="631"/>
        <end position="660"/>
    </location>
</feature>
<feature type="compositionally biased region" description="Low complexity" evidence="2">
    <location>
        <begin position="262"/>
        <end position="271"/>
    </location>
</feature>
<dbReference type="RefSeq" id="WP_190426396.1">
    <property type="nucleotide sequence ID" value="NZ_JAAOCA010000050.1"/>
</dbReference>
<dbReference type="Gene3D" id="1.20.58.2200">
    <property type="match status" value="1"/>
</dbReference>
<evidence type="ECO:0000313" key="5">
    <source>
        <dbReference type="Proteomes" id="UP000805841"/>
    </source>
</evidence>
<feature type="region of interest" description="Disordered" evidence="2">
    <location>
        <begin position="161"/>
        <end position="189"/>
    </location>
</feature>
<feature type="domain" description="LysM" evidence="3">
    <location>
        <begin position="190"/>
        <end position="241"/>
    </location>
</feature>
<feature type="compositionally biased region" description="Low complexity" evidence="2">
    <location>
        <begin position="168"/>
        <end position="187"/>
    </location>
</feature>
<name>A0ABR7Z921_9PSED</name>
<evidence type="ECO:0000256" key="2">
    <source>
        <dbReference type="SAM" id="MobiDB-lite"/>
    </source>
</evidence>
<dbReference type="InterPro" id="IPR036779">
    <property type="entry name" value="LysM_dom_sf"/>
</dbReference>
<gene>
    <name evidence="4" type="ORF">HAQ05_25560</name>
</gene>
<dbReference type="EMBL" id="JAAOCA010000050">
    <property type="protein sequence ID" value="MBD1602050.1"/>
    <property type="molecule type" value="Genomic_DNA"/>
</dbReference>
<reference evidence="4 5" key="1">
    <citation type="journal article" date="2020" name="Insects">
        <title>Bacteria Belonging to Pseudomonas typographi sp. nov. from the Bark Beetle Ips typographus Have Genomic Potential to Aid in the Host Ecology.</title>
        <authorList>
            <person name="Peral-Aranega E."/>
            <person name="Saati-Santamaria Z."/>
            <person name="Kolarik M."/>
            <person name="Rivas R."/>
            <person name="Garcia-Fraile P."/>
        </authorList>
    </citation>
    <scope>NUCLEOTIDE SEQUENCE [LARGE SCALE GENOMIC DNA]</scope>
    <source>
        <strain evidence="4 5">CA3A</strain>
    </source>
</reference>
<dbReference type="PROSITE" id="PS51782">
    <property type="entry name" value="LYSM"/>
    <property type="match status" value="1"/>
</dbReference>
<evidence type="ECO:0000256" key="1">
    <source>
        <dbReference type="SAM" id="Coils"/>
    </source>
</evidence>
<organism evidence="4 5">
    <name type="scientific">Pseudomonas typographi</name>
    <dbReference type="NCBI Taxonomy" id="2715964"/>
    <lineage>
        <taxon>Bacteria</taxon>
        <taxon>Pseudomonadati</taxon>
        <taxon>Pseudomonadota</taxon>
        <taxon>Gammaproteobacteria</taxon>
        <taxon>Pseudomonadales</taxon>
        <taxon>Pseudomonadaceae</taxon>
        <taxon>Pseudomonas</taxon>
    </lineage>
</organism>
<evidence type="ECO:0000313" key="4">
    <source>
        <dbReference type="EMBL" id="MBD1602050.1"/>
    </source>
</evidence>
<sequence length="804" mass="84698">MRMCFSPSGMSRARPVKAHWLAGLLCLGVLSWSSFAVALGLGDIDLHSGLNQPFNADIDLIDADGLGPEDLRVSLASPEAFAAAGMERAFFLADLRFTTVFGQGRPFIHVESSKAVVEPYLSLLVQVDRPNGQVLRGYTLLIDPPGAVPLAPARVPSYGSRAAQATTAEPNPASAPAQASAALPPASEGKQYVVQKGDTLWTIGKQLQAAGTPTPPNQLVRDIRALNPGRAPLKVGQSLLLPDAAVLPRPPSEAPEAEEAVPGDAPTATDDAPPPPPVEQAPAPDMAASVLNQQLQQNLDALQAQVKGLEGEVASKNQQLSALQGQLAAPQAARPANPPPAAVPVPAAPAAVPPSAAVPVSPVVQDNSWILQLAALVLLLLLVGLLGWRRYRATQAAPTAQEPPAEATPAVYAAPAAVAPAMLAQAPVDTPPAPARKAAAATDALDGASIYIAYGRFNEALGILREGLRREPGRTDLRLRILDVLAQQGDAQGYTAEEQALRDHGAPAHELEQVRQRYPKIALALAVGATAAAVASPEAAEASAALGELDEPELIADVPRADVQAVAEHDAAPLAEDELLGLDLSDLPDLDRLGTLGEPAAPSEAADEFQLNLDDLSLDADWASVDPFDSPAKVRALGGDEAPEDETEQRLPLPDTLEPGFTSNLNEFPEVFEMPEGHYLDEFGTEPDAAEVEKVNEFDASALALDLDLDLDFLDELGDPLQPEAQPPQAPLPELDDLPELEALSVDFEAIENQQRVADKLDQARALLDHGEQDQASRLLHELLQEGDDASRQGARALLARLER</sequence>
<dbReference type="SMART" id="SM00257">
    <property type="entry name" value="LysM"/>
    <property type="match status" value="1"/>
</dbReference>
<dbReference type="InterPro" id="IPR038440">
    <property type="entry name" value="FimV_C_sf"/>
</dbReference>
<dbReference type="InterPro" id="IPR057840">
    <property type="entry name" value="FimV_N"/>
</dbReference>
<dbReference type="InterPro" id="IPR020011">
    <property type="entry name" value="FimV_C"/>
</dbReference>
<dbReference type="Pfam" id="PF01476">
    <property type="entry name" value="LysM"/>
    <property type="match status" value="1"/>
</dbReference>
<dbReference type="Pfam" id="PF25800">
    <property type="entry name" value="FimV_N"/>
    <property type="match status" value="1"/>
</dbReference>
<accession>A0ABR7Z921</accession>
<dbReference type="Gene3D" id="3.10.350.10">
    <property type="entry name" value="LysM domain"/>
    <property type="match status" value="1"/>
</dbReference>
<proteinExistence type="predicted"/>
<protein>
    <submittedName>
        <fullName evidence="4">LysM peptidoglycan-binding domain-containing protein</fullName>
    </submittedName>
</protein>
<evidence type="ECO:0000259" key="3">
    <source>
        <dbReference type="PROSITE" id="PS51782"/>
    </source>
</evidence>
<dbReference type="CDD" id="cd00118">
    <property type="entry name" value="LysM"/>
    <property type="match status" value="1"/>
</dbReference>
<feature type="coiled-coil region" evidence="1">
    <location>
        <begin position="292"/>
        <end position="326"/>
    </location>
</feature>
<feature type="region of interest" description="Disordered" evidence="2">
    <location>
        <begin position="245"/>
        <end position="283"/>
    </location>
</feature>
<keyword evidence="5" id="KW-1185">Reference proteome</keyword>
<comment type="caution">
    <text evidence="4">The sequence shown here is derived from an EMBL/GenBank/DDBJ whole genome shotgun (WGS) entry which is preliminary data.</text>
</comment>
<dbReference type="Proteomes" id="UP000805841">
    <property type="component" value="Unassembled WGS sequence"/>
</dbReference>
<keyword evidence="1" id="KW-0175">Coiled coil</keyword>
<dbReference type="NCBIfam" id="TIGR03504">
    <property type="entry name" value="FimV_Cterm"/>
    <property type="match status" value="1"/>
</dbReference>
<dbReference type="InterPro" id="IPR018392">
    <property type="entry name" value="LysM"/>
</dbReference>